<dbReference type="Gene3D" id="3.80.10.10">
    <property type="entry name" value="Ribonuclease Inhibitor"/>
    <property type="match status" value="1"/>
</dbReference>
<evidence type="ECO:0000313" key="1">
    <source>
        <dbReference type="EMBL" id="KXN67235.1"/>
    </source>
</evidence>
<dbReference type="EMBL" id="KQ964650">
    <property type="protein sequence ID" value="KXN67235.1"/>
    <property type="molecule type" value="Genomic_DNA"/>
</dbReference>
<protein>
    <recommendedName>
        <fullName evidence="3">F-box domain-containing protein</fullName>
    </recommendedName>
</protein>
<accession>A0A137NWM1</accession>
<sequence length="440" mass="52365">MKVVNWNLILQKPEFYEYLPILDIFQLSLINNLIRNRLKCVIFSRFNITKYFKKEYKDKIEKDLESNNIETWPSYFDDYLSDIKLSLLNFPHKQFIKQLSYNETVPLSFINLSLLEIFPNLIHLEFIRVKVPFESILNIFNRLNNLELLDLHFVSIIKIQNDNFNGSDLIFPTSLKTLKFGDIDIIVSKLDHYPNLLNYDYALDIESIQEIYIQPQSLPNLQSFNYLPRISSSLTENTQNFLNFLNLNKNLKVLQTLPKYFDKDIVKGLSNINKLTKLKLGHFFKHSKIPNASYPKINSVTNLNLSLDFLGRIYFEEATKLFPNVKTLYLDCHYHSQQLFSVIFANFPKITNLTIKTKEGINTSMFKSFNLANIEAICLYSERYSQYELSDFDHFPDLSRITIQYDYVQGFDGVFLEEHYNKFTKWRYFVRWYRIQCYKI</sequence>
<gene>
    <name evidence="1" type="ORF">CONCODRAFT_73136</name>
</gene>
<dbReference type="AlphaFoldDB" id="A0A137NWM1"/>
<keyword evidence="2" id="KW-1185">Reference proteome</keyword>
<dbReference type="Proteomes" id="UP000070444">
    <property type="component" value="Unassembled WGS sequence"/>
</dbReference>
<evidence type="ECO:0000313" key="2">
    <source>
        <dbReference type="Proteomes" id="UP000070444"/>
    </source>
</evidence>
<evidence type="ECO:0008006" key="3">
    <source>
        <dbReference type="Google" id="ProtNLM"/>
    </source>
</evidence>
<dbReference type="InterPro" id="IPR032675">
    <property type="entry name" value="LRR_dom_sf"/>
</dbReference>
<dbReference type="SUPFAM" id="SSF52047">
    <property type="entry name" value="RNI-like"/>
    <property type="match status" value="1"/>
</dbReference>
<reference evidence="1 2" key="1">
    <citation type="journal article" date="2015" name="Genome Biol. Evol.">
        <title>Phylogenomic analyses indicate that early fungi evolved digesting cell walls of algal ancestors of land plants.</title>
        <authorList>
            <person name="Chang Y."/>
            <person name="Wang S."/>
            <person name="Sekimoto S."/>
            <person name="Aerts A.L."/>
            <person name="Choi C."/>
            <person name="Clum A."/>
            <person name="LaButti K.M."/>
            <person name="Lindquist E.A."/>
            <person name="Yee Ngan C."/>
            <person name="Ohm R.A."/>
            <person name="Salamov A.A."/>
            <person name="Grigoriev I.V."/>
            <person name="Spatafora J.W."/>
            <person name="Berbee M.L."/>
        </authorList>
    </citation>
    <scope>NUCLEOTIDE SEQUENCE [LARGE SCALE GENOMIC DNA]</scope>
    <source>
        <strain evidence="1 2">NRRL 28638</strain>
    </source>
</reference>
<organism evidence="1 2">
    <name type="scientific">Conidiobolus coronatus (strain ATCC 28846 / CBS 209.66 / NRRL 28638)</name>
    <name type="common">Delacroixia coronata</name>
    <dbReference type="NCBI Taxonomy" id="796925"/>
    <lineage>
        <taxon>Eukaryota</taxon>
        <taxon>Fungi</taxon>
        <taxon>Fungi incertae sedis</taxon>
        <taxon>Zoopagomycota</taxon>
        <taxon>Entomophthoromycotina</taxon>
        <taxon>Entomophthoromycetes</taxon>
        <taxon>Entomophthorales</taxon>
        <taxon>Ancylistaceae</taxon>
        <taxon>Conidiobolus</taxon>
    </lineage>
</organism>
<name>A0A137NWM1_CONC2</name>
<proteinExistence type="predicted"/>